<dbReference type="EMBL" id="JAUMVS010000342">
    <property type="protein sequence ID" value="MDO4842858.1"/>
    <property type="molecule type" value="Genomic_DNA"/>
</dbReference>
<sequence>MAKAILTTLFCFLPFGIVAIVKASKVDSPLAAGRRDEAIQASKEADKWSNWAILASLILSGVVYVIDKLT</sequence>
<protein>
    <submittedName>
        <fullName evidence="6">CD225/dispanin family protein</fullName>
    </submittedName>
</protein>
<keyword evidence="7" id="KW-1185">Reference proteome</keyword>
<accession>A0AA43RKA1</accession>
<dbReference type="InterPro" id="IPR007593">
    <property type="entry name" value="CD225/Dispanin_fam"/>
</dbReference>
<dbReference type="AlphaFoldDB" id="A0AA43RKA1"/>
<dbReference type="InterPro" id="IPR051423">
    <property type="entry name" value="CD225/Dispanin"/>
</dbReference>
<evidence type="ECO:0000313" key="6">
    <source>
        <dbReference type="EMBL" id="MDO4842858.1"/>
    </source>
</evidence>
<evidence type="ECO:0000256" key="1">
    <source>
        <dbReference type="ARBA" id="ARBA00004370"/>
    </source>
</evidence>
<evidence type="ECO:0000256" key="5">
    <source>
        <dbReference type="SAM" id="Phobius"/>
    </source>
</evidence>
<comment type="subcellular location">
    <subcellularLocation>
        <location evidence="1">Membrane</location>
    </subcellularLocation>
</comment>
<keyword evidence="2 5" id="KW-0812">Transmembrane</keyword>
<comment type="caution">
    <text evidence="6">The sequence shown here is derived from an EMBL/GenBank/DDBJ whole genome shotgun (WGS) entry which is preliminary data.</text>
</comment>
<dbReference type="Pfam" id="PF04505">
    <property type="entry name" value="CD225"/>
    <property type="match status" value="1"/>
</dbReference>
<organism evidence="6 7">
    <name type="scientific">Phoenicibacter congonensis</name>
    <dbReference type="NCBI Taxonomy" id="1944646"/>
    <lineage>
        <taxon>Bacteria</taxon>
        <taxon>Bacillati</taxon>
        <taxon>Actinomycetota</taxon>
        <taxon>Coriobacteriia</taxon>
        <taxon>Eggerthellales</taxon>
        <taxon>Eggerthellaceae</taxon>
        <taxon>Phoenicibacter</taxon>
    </lineage>
</organism>
<reference evidence="6" key="1">
    <citation type="submission" date="2023-07" db="EMBL/GenBank/DDBJ databases">
        <title>Between Cages and Wild: Unraveling the Impact of Captivity on Animal Microbiomes and Antimicrobial Resistance.</title>
        <authorList>
            <person name="Schmartz G.P."/>
            <person name="Rehner J."/>
            <person name="Schuff M.J."/>
            <person name="Becker S.L."/>
            <person name="Kravczyk M."/>
            <person name="Gurevich A."/>
            <person name="Francke R."/>
            <person name="Mueller R."/>
            <person name="Keller V."/>
            <person name="Keller A."/>
        </authorList>
    </citation>
    <scope>NUCLEOTIDE SEQUENCE</scope>
    <source>
        <strain evidence="6">S12M_St_49</strain>
    </source>
</reference>
<evidence type="ECO:0000256" key="2">
    <source>
        <dbReference type="ARBA" id="ARBA00022692"/>
    </source>
</evidence>
<dbReference type="PANTHER" id="PTHR14948">
    <property type="entry name" value="NG5"/>
    <property type="match status" value="1"/>
</dbReference>
<evidence type="ECO:0000313" key="7">
    <source>
        <dbReference type="Proteomes" id="UP001168575"/>
    </source>
</evidence>
<name>A0AA43RKA1_9ACTN</name>
<evidence type="ECO:0000256" key="4">
    <source>
        <dbReference type="ARBA" id="ARBA00023136"/>
    </source>
</evidence>
<dbReference type="Proteomes" id="UP001168575">
    <property type="component" value="Unassembled WGS sequence"/>
</dbReference>
<evidence type="ECO:0000256" key="3">
    <source>
        <dbReference type="ARBA" id="ARBA00022989"/>
    </source>
</evidence>
<proteinExistence type="predicted"/>
<dbReference type="GO" id="GO:0016020">
    <property type="term" value="C:membrane"/>
    <property type="evidence" value="ECO:0007669"/>
    <property type="project" value="UniProtKB-SubCell"/>
</dbReference>
<keyword evidence="3 5" id="KW-1133">Transmembrane helix</keyword>
<gene>
    <name evidence="6" type="ORF">Q3982_09305</name>
</gene>
<dbReference type="PANTHER" id="PTHR14948:SF25">
    <property type="entry name" value="DUF4190 DOMAIN-CONTAINING PROTEIN"/>
    <property type="match status" value="1"/>
</dbReference>
<feature type="transmembrane region" description="Helical" evidence="5">
    <location>
        <begin position="47"/>
        <end position="66"/>
    </location>
</feature>
<keyword evidence="4 5" id="KW-0472">Membrane</keyword>